<protein>
    <submittedName>
        <fullName evidence="1">Uncharacterized protein</fullName>
    </submittedName>
</protein>
<evidence type="ECO:0000313" key="1">
    <source>
        <dbReference type="EMBL" id="AAO04963.1"/>
    </source>
</evidence>
<organism evidence="1 2">
    <name type="scientific">Staphylococcus epidermidis (strain ATCC 12228 / FDA PCI 1200)</name>
    <dbReference type="NCBI Taxonomy" id="176280"/>
    <lineage>
        <taxon>Bacteria</taxon>
        <taxon>Bacillati</taxon>
        <taxon>Bacillota</taxon>
        <taxon>Bacilli</taxon>
        <taxon>Bacillales</taxon>
        <taxon>Staphylococcaceae</taxon>
        <taxon>Staphylococcus</taxon>
    </lineage>
</organism>
<accession>A0A0H2VJ23</accession>
<name>A0A0H2VJ23_STAES</name>
<dbReference type="OrthoDB" id="2236403at2"/>
<evidence type="ECO:0000313" key="2">
    <source>
        <dbReference type="Proteomes" id="UP000001411"/>
    </source>
</evidence>
<dbReference type="Proteomes" id="UP000001411">
    <property type="component" value="Chromosome"/>
</dbReference>
<dbReference type="EMBL" id="AE015929">
    <property type="protein sequence ID" value="AAO04963.1"/>
    <property type="molecule type" value="Genomic_DNA"/>
</dbReference>
<dbReference type="KEGG" id="sep:SE_1364"/>
<dbReference type="PATRIC" id="fig|176280.10.peg.1332"/>
<proteinExistence type="predicted"/>
<dbReference type="AlphaFoldDB" id="A0A0H2VJ23"/>
<gene>
    <name evidence="1" type="ordered locus">SE_1364</name>
</gene>
<sequence length="38" mass="4536">MHKDYNMTQLTLPKETSVHIPTHDMSQYVNDIVKNSRY</sequence>
<dbReference type="HOGENOM" id="CLU_021293_10_4_9"/>
<reference evidence="1 2" key="1">
    <citation type="journal article" date="2003" name="Mol. Microbiol.">
        <title>Genome-based analysis of virulence genes in a non-biofilm-forming Staphylococcus epidermidis strain (ATCC 12228).</title>
        <authorList>
            <person name="Zhang Y.Q."/>
            <person name="Ren S.X."/>
            <person name="Li H.L."/>
            <person name="Wang Y.X."/>
            <person name="Fu G."/>
            <person name="Yang J."/>
            <person name="Qin Z.Q."/>
            <person name="Miao Y.G."/>
            <person name="Wang W.Y."/>
            <person name="Chen R.S."/>
            <person name="Shen Y."/>
            <person name="Chen Z."/>
            <person name="Yuan Z.H."/>
            <person name="Zhao G.P."/>
            <person name="Qu D."/>
            <person name="Danchin A."/>
            <person name="Wen Y.M."/>
        </authorList>
    </citation>
    <scope>NUCLEOTIDE SEQUENCE [LARGE SCALE GENOMIC DNA]</scope>
    <source>
        <strain evidence="2">ATCC 12228 / FDA PCI 1200</strain>
    </source>
</reference>